<organism evidence="1 2">
    <name type="scientific">Sinimarinibacterium thermocellulolyticum</name>
    <dbReference type="NCBI Taxonomy" id="3170016"/>
    <lineage>
        <taxon>Bacteria</taxon>
        <taxon>Pseudomonadati</taxon>
        <taxon>Pseudomonadota</taxon>
        <taxon>Gammaproteobacteria</taxon>
        <taxon>Nevskiales</taxon>
        <taxon>Nevskiaceae</taxon>
        <taxon>Sinimarinibacterium</taxon>
    </lineage>
</organism>
<dbReference type="Proteomes" id="UP001465331">
    <property type="component" value="Unassembled WGS sequence"/>
</dbReference>
<dbReference type="RefSeq" id="WP_352890430.1">
    <property type="nucleotide sequence ID" value="NZ_JBEPIJ010000020.1"/>
</dbReference>
<name>A0ABV2ACS8_9GAMM</name>
<accession>A0ABV2ACS8</accession>
<proteinExistence type="predicted"/>
<reference evidence="1 2" key="1">
    <citation type="submission" date="2024-06" db="EMBL/GenBank/DDBJ databases">
        <authorList>
            <person name="Li Z."/>
            <person name="Jiang Y."/>
        </authorList>
    </citation>
    <scope>NUCLEOTIDE SEQUENCE [LARGE SCALE GENOMIC DNA]</scope>
    <source>
        <strain evidence="1 2">HSW-8</strain>
    </source>
</reference>
<keyword evidence="2" id="KW-1185">Reference proteome</keyword>
<dbReference type="EMBL" id="JBEPIJ010000020">
    <property type="protein sequence ID" value="MES0875046.1"/>
    <property type="molecule type" value="Genomic_DNA"/>
</dbReference>
<sequence>MAMKKRNDRILEAVHETARDLHRLGFIDARMMRQYDALRLVAKRDRTSSPNASRPRVLG</sequence>
<protein>
    <submittedName>
        <fullName evidence="1">Uncharacterized protein</fullName>
    </submittedName>
</protein>
<comment type="caution">
    <text evidence="1">The sequence shown here is derived from an EMBL/GenBank/DDBJ whole genome shotgun (WGS) entry which is preliminary data.</text>
</comment>
<evidence type="ECO:0000313" key="2">
    <source>
        <dbReference type="Proteomes" id="UP001465331"/>
    </source>
</evidence>
<gene>
    <name evidence="1" type="ORF">ABSH63_13670</name>
</gene>
<evidence type="ECO:0000313" key="1">
    <source>
        <dbReference type="EMBL" id="MES0875046.1"/>
    </source>
</evidence>